<feature type="transmembrane region" description="Helical" evidence="1">
    <location>
        <begin position="185"/>
        <end position="202"/>
    </location>
</feature>
<feature type="transmembrane region" description="Helical" evidence="1">
    <location>
        <begin position="43"/>
        <end position="65"/>
    </location>
</feature>
<feature type="transmembrane region" description="Helical" evidence="1">
    <location>
        <begin position="105"/>
        <end position="123"/>
    </location>
</feature>
<comment type="caution">
    <text evidence="2">The sequence shown here is derived from an EMBL/GenBank/DDBJ whole genome shotgun (WGS) entry which is preliminary data.</text>
</comment>
<name>A0A9R1CZ25_9BACT</name>
<keyword evidence="1" id="KW-1133">Transmembrane helix</keyword>
<keyword evidence="1" id="KW-0472">Membrane</keyword>
<gene>
    <name evidence="2" type="ORF">PRLR5076_24910</name>
</gene>
<feature type="transmembrane region" description="Helical" evidence="1">
    <location>
        <begin position="129"/>
        <end position="146"/>
    </location>
</feature>
<feature type="transmembrane region" description="Helical" evidence="1">
    <location>
        <begin position="222"/>
        <end position="244"/>
    </location>
</feature>
<dbReference type="AlphaFoldDB" id="A0A9R1CZ25"/>
<dbReference type="EMBL" id="BPUB01000002">
    <property type="protein sequence ID" value="GJG59640.1"/>
    <property type="molecule type" value="Genomic_DNA"/>
</dbReference>
<accession>A0A9R1CZ25</accession>
<dbReference type="Pfam" id="PF19529">
    <property type="entry name" value="DUF6057"/>
    <property type="match status" value="1"/>
</dbReference>
<feature type="transmembrane region" description="Helical" evidence="1">
    <location>
        <begin position="158"/>
        <end position="179"/>
    </location>
</feature>
<dbReference type="GeneID" id="72466315"/>
<dbReference type="Proteomes" id="UP000825483">
    <property type="component" value="Unassembled WGS sequence"/>
</dbReference>
<keyword evidence="1" id="KW-0812">Transmembrane</keyword>
<sequence>MTIKSFINRYSSLLMALAVLVALFLFWFVGYPQALNYQEENQLFLFSTDYFFSRFAVAGGLADWISEFIVQFYHLPWLGALALAFLGVAVQRLTLAVVSHHASETWTLLILSLLPVVLLTGVMGNENVLLSYEVALAMVLAATLGLRRISWWGDIVIVPLLYWLAGPMTVLYVLLRIVGDWRKEWWTILWLLAVELMAYAFILDEYPLKEVLLGINYYRIPLVLDTPGTLWIVPVVVVLLALLGRQNNLMGWLDRAWVAACACLIVAVAAVICIECWYPKDRYELLMQDWLVREGHWQDVIDRAEKYQVRTTYSSNAVNLALAMTGQLADRQFEFYQDGPSALIMPSVRDNFSNLPSAEAFYHLGMINSAKRYMYDIQESILNGRKSGRCMKRIAECFILNGQYKVAKKYLDVLKQSLFYRSWAEEAEQCLYDEVKINANPEWGYLRRVRYKKNYMYDYGQMDKLLGLLVVNNNDNKMAMDYYMAQLLLNVNIRDFMNYVGWVMQQRGYVQLPAGYQDAVRCIQSHGTAPGSVYAGYVKTRVMSNGVNDKQ</sequence>
<dbReference type="RefSeq" id="WP_223925141.1">
    <property type="nucleotide sequence ID" value="NZ_BPTU01000002.1"/>
</dbReference>
<feature type="transmembrane region" description="Helical" evidence="1">
    <location>
        <begin position="77"/>
        <end position="98"/>
    </location>
</feature>
<dbReference type="InterPro" id="IPR045692">
    <property type="entry name" value="DUF6057"/>
</dbReference>
<keyword evidence="3" id="KW-1185">Reference proteome</keyword>
<organism evidence="2 3">
    <name type="scientific">Prevotella lacticifex</name>
    <dbReference type="NCBI Taxonomy" id="2854755"/>
    <lineage>
        <taxon>Bacteria</taxon>
        <taxon>Pseudomonadati</taxon>
        <taxon>Bacteroidota</taxon>
        <taxon>Bacteroidia</taxon>
        <taxon>Bacteroidales</taxon>
        <taxon>Prevotellaceae</taxon>
        <taxon>Prevotella</taxon>
    </lineage>
</organism>
<evidence type="ECO:0000313" key="2">
    <source>
        <dbReference type="EMBL" id="GJG59640.1"/>
    </source>
</evidence>
<reference evidence="2" key="1">
    <citation type="journal article" date="2022" name="Int. J. Syst. Evol. Microbiol.">
        <title>Prevotella lacticifex sp. nov., isolated from the rumen of cows.</title>
        <authorList>
            <person name="Shinkai T."/>
            <person name="Ikeyama N."/>
            <person name="Kumagai M."/>
            <person name="Ohmori H."/>
            <person name="Sakamoto M."/>
            <person name="Ohkuma M."/>
            <person name="Mitsumori M."/>
        </authorList>
    </citation>
    <scope>NUCLEOTIDE SEQUENCE</scope>
    <source>
        <strain evidence="2">R5076</strain>
    </source>
</reference>
<evidence type="ECO:0000313" key="3">
    <source>
        <dbReference type="Proteomes" id="UP000825483"/>
    </source>
</evidence>
<evidence type="ECO:0000256" key="1">
    <source>
        <dbReference type="SAM" id="Phobius"/>
    </source>
</evidence>
<evidence type="ECO:0008006" key="4">
    <source>
        <dbReference type="Google" id="ProtNLM"/>
    </source>
</evidence>
<feature type="transmembrane region" description="Helical" evidence="1">
    <location>
        <begin position="256"/>
        <end position="278"/>
    </location>
</feature>
<feature type="transmembrane region" description="Helical" evidence="1">
    <location>
        <begin position="12"/>
        <end position="31"/>
    </location>
</feature>
<protein>
    <recommendedName>
        <fullName evidence="4">Transmembrane protein</fullName>
    </recommendedName>
</protein>
<proteinExistence type="predicted"/>